<reference evidence="3 5" key="2">
    <citation type="submission" date="2023-09" db="EMBL/GenBank/DDBJ databases">
        <title>Complete-Gapless Cercospora beticola genome.</title>
        <authorList>
            <person name="Wyatt N.A."/>
            <person name="Spanner R.E."/>
            <person name="Bolton M.D."/>
        </authorList>
    </citation>
    <scope>NUCLEOTIDE SEQUENCE [LARGE SCALE GENOMIC DNA]</scope>
    <source>
        <strain evidence="3">Cb09-40</strain>
    </source>
</reference>
<organism evidence="2 4">
    <name type="scientific">Cercospora beticola</name>
    <name type="common">Sugarbeet leaf spot fungus</name>
    <dbReference type="NCBI Taxonomy" id="122368"/>
    <lineage>
        <taxon>Eukaryota</taxon>
        <taxon>Fungi</taxon>
        <taxon>Dikarya</taxon>
        <taxon>Ascomycota</taxon>
        <taxon>Pezizomycotina</taxon>
        <taxon>Dothideomycetes</taxon>
        <taxon>Dothideomycetidae</taxon>
        <taxon>Mycosphaerellales</taxon>
        <taxon>Mycosphaerellaceae</taxon>
        <taxon>Cercospora</taxon>
    </lineage>
</organism>
<evidence type="ECO:0000313" key="3">
    <source>
        <dbReference type="EMBL" id="WPA98978.1"/>
    </source>
</evidence>
<gene>
    <name evidence="2" type="ORF">CB0940_06352</name>
    <name evidence="3" type="ORF">RHO25_003591</name>
</gene>
<dbReference type="OrthoDB" id="5421757at2759"/>
<accession>A0A2G5I029</accession>
<evidence type="ECO:0000313" key="2">
    <source>
        <dbReference type="EMBL" id="PIA98154.1"/>
    </source>
</evidence>
<keyword evidence="5" id="KW-1185">Reference proteome</keyword>
<reference evidence="2 4" key="1">
    <citation type="submission" date="2015-10" db="EMBL/GenBank/DDBJ databases">
        <title>The cercosporin biosynthetic gene cluster was horizontally transferred to several fungal lineages and shown to be expanded in Cercospora beticola based on microsynteny with recipient genomes.</title>
        <authorList>
            <person name="De Jonge R."/>
            <person name="Ebert M.K."/>
            <person name="Suttle J.C."/>
            <person name="Jurick Ii W.M."/>
            <person name="Secor G.A."/>
            <person name="Thomma B.P."/>
            <person name="Van De Peer Y."/>
            <person name="Bolton M.D."/>
        </authorList>
    </citation>
    <scope>NUCLEOTIDE SEQUENCE [LARGE SCALE GENOMIC DNA]</scope>
    <source>
        <strain evidence="2 4">09-40</strain>
    </source>
</reference>
<evidence type="ECO:0000256" key="1">
    <source>
        <dbReference type="SAM" id="Phobius"/>
    </source>
</evidence>
<proteinExistence type="predicted"/>
<dbReference type="Proteomes" id="UP001302367">
    <property type="component" value="Chromosome 2"/>
</dbReference>
<keyword evidence="1" id="KW-1133">Transmembrane helix</keyword>
<sequence>MAARGFKSKSKADPVKDAIPTPFIKAPSSLAPFLDRLDPSKVHITHLDRNPRSVKKNIFLIPVLLNGFIAALLFWRLYYAVPKYYILLQTLLGYSTSETVDTVSTTRKQQIKILLVRTLTMAFDFLLFRFVGPWPLTFFFEQPVNPCSYRWKIGFRDEEVVVRVSRNWNTNDLMQGVKQGQENAFFKTRILPAISHEEMRKTGYLMMNESWDLEFELMGDAETLVKRKEVRNEDLDKVVFAFLEGGKHGWVMWKWQEEDVIETRRKKVVAFKEVLTKLQKESLFWRWTEIVEEERDADGGFTAKGQERVVERVKAEFEKEGVDFEEIVKGIGGLDTVPASTAGAAK</sequence>
<dbReference type="EMBL" id="LKMD01000102">
    <property type="protein sequence ID" value="PIA98154.1"/>
    <property type="molecule type" value="Genomic_DNA"/>
</dbReference>
<dbReference type="EMBL" id="CP134185">
    <property type="protein sequence ID" value="WPA98978.1"/>
    <property type="molecule type" value="Genomic_DNA"/>
</dbReference>
<name>A0A2G5I029_CERBT</name>
<dbReference type="Proteomes" id="UP000230605">
    <property type="component" value="Chromosome 2"/>
</dbReference>
<keyword evidence="1" id="KW-0812">Transmembrane</keyword>
<evidence type="ECO:0000313" key="5">
    <source>
        <dbReference type="Proteomes" id="UP001302367"/>
    </source>
</evidence>
<dbReference type="AlphaFoldDB" id="A0A2G5I029"/>
<feature type="transmembrane region" description="Helical" evidence="1">
    <location>
        <begin position="58"/>
        <end position="78"/>
    </location>
</feature>
<keyword evidence="1" id="KW-0472">Membrane</keyword>
<evidence type="ECO:0000313" key="4">
    <source>
        <dbReference type="Proteomes" id="UP000230605"/>
    </source>
</evidence>
<protein>
    <submittedName>
        <fullName evidence="2">Uncharacterized protein</fullName>
    </submittedName>
</protein>